<dbReference type="EMBL" id="BSXG01000146">
    <property type="protein sequence ID" value="GME48799.1"/>
    <property type="molecule type" value="Genomic_DNA"/>
</dbReference>
<sequence>MGILSSPAVLTALAILVTLGLYRLSHVGRRDPRLPPGPPTIPVLGNLHLIPITGIHKDLLAWGEKYGSVFSLKLGPGTMIVLNDRKAVHELLDKRSALYSDRPKDYMAKLVTNLDNMAHMHNDHIWRAQRKVAAHNLSPRLLDANVAPLQEAEMAILLHDLLRTPDKFFDHIKRSTGSVANIIIWGHRGATYESFWGYNVYRSLEGYSRSLEIGANPPVDQFPFLQRIPDFLAPWKRRAKLSYRIMTDTWAEARRLAEKRRAAGERRPAMFDRIVDGETKLDVRHTDTQLNHFLGTMVEAGAETSASGMLTSLLYLAISPQVQAKAHKELDEVCGSERSPKWSDLERLPYINCIVKEGMRIRPVGPLGVPHCAKQDDWYNGFLIPKDAMILMPIWAIHRYESNGFENPDQYNPDRYMNHKRLGSELTGIPDYENRDNYGAGRRVCVGMHLAERTVWRMTAKILWAYELVPVDVDPKNFHEGIQHYPKPFKVEFRPRSEAHVRTIVREAEPALEFLSKYE</sequence>
<keyword evidence="2" id="KW-1185">Reference proteome</keyword>
<accession>A0ACB5SMX9</accession>
<comment type="caution">
    <text evidence="1">The sequence shown here is derived from an EMBL/GenBank/DDBJ whole genome shotgun (WGS) entry which is preliminary data.</text>
</comment>
<proteinExistence type="predicted"/>
<protein>
    <submittedName>
        <fullName evidence="1">Cytochrome p450</fullName>
    </submittedName>
</protein>
<gene>
    <name evidence="1" type="primary">g7949</name>
    <name evidence="1" type="ORF">NpPPO83_00007949</name>
</gene>
<reference evidence="1" key="1">
    <citation type="submission" date="2024-09" db="EMBL/GenBank/DDBJ databases">
        <title>Draft Genome Sequences of Neofusicoccum parvum.</title>
        <authorList>
            <person name="Ashida A."/>
            <person name="Camagna M."/>
            <person name="Tanaka A."/>
            <person name="Takemoto D."/>
        </authorList>
    </citation>
    <scope>NUCLEOTIDE SEQUENCE</scope>
    <source>
        <strain evidence="1">PPO83</strain>
    </source>
</reference>
<evidence type="ECO:0000313" key="1">
    <source>
        <dbReference type="EMBL" id="GME48799.1"/>
    </source>
</evidence>
<dbReference type="Proteomes" id="UP001165186">
    <property type="component" value="Unassembled WGS sequence"/>
</dbReference>
<evidence type="ECO:0000313" key="2">
    <source>
        <dbReference type="Proteomes" id="UP001165186"/>
    </source>
</evidence>
<name>A0ACB5SMX9_9PEZI</name>
<organism evidence="1 2">
    <name type="scientific">Neofusicoccum parvum</name>
    <dbReference type="NCBI Taxonomy" id="310453"/>
    <lineage>
        <taxon>Eukaryota</taxon>
        <taxon>Fungi</taxon>
        <taxon>Dikarya</taxon>
        <taxon>Ascomycota</taxon>
        <taxon>Pezizomycotina</taxon>
        <taxon>Dothideomycetes</taxon>
        <taxon>Dothideomycetes incertae sedis</taxon>
        <taxon>Botryosphaeriales</taxon>
        <taxon>Botryosphaeriaceae</taxon>
        <taxon>Neofusicoccum</taxon>
    </lineage>
</organism>